<dbReference type="PRINTS" id="PR00258">
    <property type="entry name" value="SPERACTRCPTR"/>
</dbReference>
<dbReference type="Gene3D" id="3.30.710.10">
    <property type="entry name" value="Potassium Channel Kv1.1, Chain A"/>
    <property type="match status" value="1"/>
</dbReference>
<dbReference type="InParanoid" id="A0A665VLQ4"/>
<dbReference type="Gene3D" id="3.10.250.10">
    <property type="entry name" value="SRCR-like domain"/>
    <property type="match status" value="1"/>
</dbReference>
<dbReference type="Pfam" id="PF00530">
    <property type="entry name" value="SRCR"/>
    <property type="match status" value="1"/>
</dbReference>
<dbReference type="SUPFAM" id="SSF54695">
    <property type="entry name" value="POZ domain"/>
    <property type="match status" value="1"/>
</dbReference>
<dbReference type="InterPro" id="IPR036772">
    <property type="entry name" value="SRCR-like_dom_sf"/>
</dbReference>
<dbReference type="InterPro" id="IPR051481">
    <property type="entry name" value="BTB-POZ/Galectin-3-binding"/>
</dbReference>
<keyword evidence="1 4" id="KW-0732">Signal</keyword>
<proteinExistence type="predicted"/>
<dbReference type="InterPro" id="IPR001190">
    <property type="entry name" value="SRCR"/>
</dbReference>
<organism evidence="6 7">
    <name type="scientific">Echeneis naucrates</name>
    <name type="common">Live sharksucker</name>
    <dbReference type="NCBI Taxonomy" id="173247"/>
    <lineage>
        <taxon>Eukaryota</taxon>
        <taxon>Metazoa</taxon>
        <taxon>Chordata</taxon>
        <taxon>Craniata</taxon>
        <taxon>Vertebrata</taxon>
        <taxon>Euteleostomi</taxon>
        <taxon>Actinopterygii</taxon>
        <taxon>Neopterygii</taxon>
        <taxon>Teleostei</taxon>
        <taxon>Neoteleostei</taxon>
        <taxon>Acanthomorphata</taxon>
        <taxon>Carangaria</taxon>
        <taxon>Carangiformes</taxon>
        <taxon>Echeneidae</taxon>
        <taxon>Echeneis</taxon>
    </lineage>
</organism>
<dbReference type="SUPFAM" id="SSF56487">
    <property type="entry name" value="SRCR-like"/>
    <property type="match status" value="1"/>
</dbReference>
<dbReference type="Proteomes" id="UP000472264">
    <property type="component" value="Chromosome 8"/>
</dbReference>
<dbReference type="Gene3D" id="1.25.40.420">
    <property type="match status" value="1"/>
</dbReference>
<name>A0A665VLQ4_ECHNA</name>
<evidence type="ECO:0000259" key="5">
    <source>
        <dbReference type="PROSITE" id="PS50287"/>
    </source>
</evidence>
<dbReference type="FunCoup" id="A0A665VLQ4">
    <property type="interactions" value="463"/>
</dbReference>
<reference evidence="6" key="1">
    <citation type="submission" date="2021-04" db="EMBL/GenBank/DDBJ databases">
        <authorList>
            <consortium name="Wellcome Sanger Institute Data Sharing"/>
        </authorList>
    </citation>
    <scope>NUCLEOTIDE SEQUENCE [LARGE SCALE GENOMIC DNA]</scope>
</reference>
<dbReference type="SMART" id="SM00202">
    <property type="entry name" value="SR"/>
    <property type="match status" value="1"/>
</dbReference>
<dbReference type="InterPro" id="IPR011333">
    <property type="entry name" value="SKP1/BTB/POZ_sf"/>
</dbReference>
<dbReference type="FunFam" id="3.10.250.10:FF:000001">
    <property type="entry name" value="Lysyl oxidase 4 isoform X1"/>
    <property type="match status" value="1"/>
</dbReference>
<keyword evidence="7" id="KW-1185">Reference proteome</keyword>
<comment type="caution">
    <text evidence="3">Lacks conserved residue(s) required for the propagation of feature annotation.</text>
</comment>
<dbReference type="AlphaFoldDB" id="A0A665VLQ4"/>
<dbReference type="Pfam" id="PF07707">
    <property type="entry name" value="BACK"/>
    <property type="match status" value="1"/>
</dbReference>
<dbReference type="Ensembl" id="ENSENLT00000033583.1">
    <property type="protein sequence ID" value="ENSENLP00000032659.1"/>
    <property type="gene ID" value="ENSENLG00000014427.1"/>
</dbReference>
<evidence type="ECO:0000256" key="1">
    <source>
        <dbReference type="ARBA" id="ARBA00022729"/>
    </source>
</evidence>
<evidence type="ECO:0000256" key="3">
    <source>
        <dbReference type="PROSITE-ProRule" id="PRU00196"/>
    </source>
</evidence>
<evidence type="ECO:0000313" key="6">
    <source>
        <dbReference type="Ensembl" id="ENSENLP00000032659.1"/>
    </source>
</evidence>
<dbReference type="PROSITE" id="PS50287">
    <property type="entry name" value="SRCR_2"/>
    <property type="match status" value="1"/>
</dbReference>
<evidence type="ECO:0000256" key="4">
    <source>
        <dbReference type="SAM" id="SignalP"/>
    </source>
</evidence>
<dbReference type="RefSeq" id="XP_029365231.1">
    <property type="nucleotide sequence ID" value="XM_029509371.1"/>
</dbReference>
<gene>
    <name evidence="6" type="primary">lgals3bp</name>
</gene>
<dbReference type="SMART" id="SM00875">
    <property type="entry name" value="BACK"/>
    <property type="match status" value="1"/>
</dbReference>
<feature type="signal peptide" evidence="4">
    <location>
        <begin position="1"/>
        <end position="22"/>
    </location>
</feature>
<evidence type="ECO:0000256" key="2">
    <source>
        <dbReference type="ARBA" id="ARBA00023157"/>
    </source>
</evidence>
<dbReference type="OrthoDB" id="25028at2759"/>
<evidence type="ECO:0000313" key="7">
    <source>
        <dbReference type="Proteomes" id="UP000472264"/>
    </source>
</evidence>
<dbReference type="GeneID" id="115048102"/>
<feature type="chain" id="PRO_5025653510" description="SRCR domain-containing protein" evidence="4">
    <location>
        <begin position="23"/>
        <end position="605"/>
    </location>
</feature>
<protein>
    <recommendedName>
        <fullName evidence="5">SRCR domain-containing protein</fullName>
    </recommendedName>
</protein>
<dbReference type="OMA" id="LMLCGGR"/>
<dbReference type="GO" id="GO:0016020">
    <property type="term" value="C:membrane"/>
    <property type="evidence" value="ECO:0007669"/>
    <property type="project" value="InterPro"/>
</dbReference>
<reference evidence="6" key="2">
    <citation type="submission" date="2025-08" db="UniProtKB">
        <authorList>
            <consortium name="Ensembl"/>
        </authorList>
    </citation>
    <scope>IDENTIFICATION</scope>
</reference>
<accession>A0A665VLQ4</accession>
<keyword evidence="2 3" id="KW-1015">Disulfide bond</keyword>
<dbReference type="PANTHER" id="PTHR24410:SF16">
    <property type="entry name" value="GALECTIN-3-BINDING PROTEIN"/>
    <property type="match status" value="1"/>
</dbReference>
<sequence>MLTRENLCTLWLLLLLHVSGSAIKFNMFRSIPRPREGDIRLFGSERDSEGRVEVYHDGKWGTVCDDGWDMAEAQVVCRQLHFPGAKSVVIGQDYGTAATGPIWLDDINCNGTESHLFSCGFKNWGVSDCSHKEDVGIICETGNDNVTISDSKHSLDHTFSLSDDLGQIFDSGNGCDFLIIVRSPTGNKQEDGDMEMMDTTICAHKMILSQFPLFSASEGNANITVDVSQACEPHFTSFIRYIYTRKIDVAFSSVQCLHWMASKFGVKQLTEEAGRLLSKVLPEDDSFRTQLSIYKYAEEAGDSTLQENCVQYLAWNYQNLTRSPVWSDLSVELIGTLLTRSDLVVPDEYFLLQTVESWITEKSDSINSDTQVHLLSQIRFPMIPVEKLYELESSSSLYSTDNKLYQEKMLKAFQFNVLLYSNLLSNPKFKHDHDYLPRIYTATPWSVSINPLSASPQQGSSHMRNRNAYGSGRHRYDRYDYHIYPSVHHTATQSFSTPVHNSLIFKENKVYWEANVFKSKSECSNRAVACDSLPMAKLVHQSQPSTQSTIRFQNRLLLLCQGKYICQVQDFKDNLAYIASNNTKLAYPCPDNQFTYHFVIRPEYV</sequence>
<reference evidence="6" key="3">
    <citation type="submission" date="2025-09" db="UniProtKB">
        <authorList>
            <consortium name="Ensembl"/>
        </authorList>
    </citation>
    <scope>IDENTIFICATION</scope>
</reference>
<feature type="domain" description="SRCR" evidence="5">
    <location>
        <begin position="39"/>
        <end position="140"/>
    </location>
</feature>
<dbReference type="PANTHER" id="PTHR24410">
    <property type="entry name" value="HL07962P-RELATED"/>
    <property type="match status" value="1"/>
</dbReference>
<feature type="disulfide bond" evidence="3">
    <location>
        <begin position="109"/>
        <end position="119"/>
    </location>
</feature>
<dbReference type="InterPro" id="IPR011705">
    <property type="entry name" value="BACK"/>
</dbReference>
<dbReference type="CDD" id="cd18496">
    <property type="entry name" value="BACK_LGALS3BP"/>
    <property type="match status" value="1"/>
</dbReference>